<dbReference type="Proteomes" id="UP000034832">
    <property type="component" value="Unassembled WGS sequence"/>
</dbReference>
<keyword evidence="5" id="KW-0411">Iron-sulfur</keyword>
<dbReference type="CDD" id="cd00207">
    <property type="entry name" value="fer2"/>
    <property type="match status" value="1"/>
</dbReference>
<dbReference type="EMBL" id="LBIA02000001">
    <property type="protein sequence ID" value="TKT72280.1"/>
    <property type="molecule type" value="Genomic_DNA"/>
</dbReference>
<name>A0A4U6BP76_9BRAD</name>
<dbReference type="InterPro" id="IPR036010">
    <property type="entry name" value="2Fe-2S_ferredoxin-like_sf"/>
</dbReference>
<dbReference type="GO" id="GO:0005829">
    <property type="term" value="C:cytosol"/>
    <property type="evidence" value="ECO:0007669"/>
    <property type="project" value="TreeGrafter"/>
</dbReference>
<comment type="similarity">
    <text evidence="1">Belongs to the adrenodoxin/putidaredoxin family.</text>
</comment>
<organism evidence="8 9">
    <name type="scientific">Afipia massiliensis</name>
    <dbReference type="NCBI Taxonomy" id="211460"/>
    <lineage>
        <taxon>Bacteria</taxon>
        <taxon>Pseudomonadati</taxon>
        <taxon>Pseudomonadota</taxon>
        <taxon>Alphaproteobacteria</taxon>
        <taxon>Hyphomicrobiales</taxon>
        <taxon>Nitrobacteraceae</taxon>
        <taxon>Afipia</taxon>
    </lineage>
</organism>
<comment type="caution">
    <text evidence="8">The sequence shown here is derived from an EMBL/GenBank/DDBJ whole genome shotgun (WGS) entry which is preliminary data.</text>
</comment>
<accession>A0A4U6BP76</accession>
<keyword evidence="3" id="KW-0479">Metal-binding</keyword>
<dbReference type="GO" id="GO:0140647">
    <property type="term" value="P:P450-containing electron transport chain"/>
    <property type="evidence" value="ECO:0007669"/>
    <property type="project" value="InterPro"/>
</dbReference>
<evidence type="ECO:0000313" key="8">
    <source>
        <dbReference type="EMBL" id="TKT72280.1"/>
    </source>
</evidence>
<dbReference type="GO" id="GO:0046872">
    <property type="term" value="F:metal ion binding"/>
    <property type="evidence" value="ECO:0007669"/>
    <property type="project" value="UniProtKB-KW"/>
</dbReference>
<evidence type="ECO:0000256" key="3">
    <source>
        <dbReference type="ARBA" id="ARBA00022723"/>
    </source>
</evidence>
<keyword evidence="4" id="KW-0408">Iron</keyword>
<evidence type="ECO:0000259" key="7">
    <source>
        <dbReference type="PROSITE" id="PS51085"/>
    </source>
</evidence>
<dbReference type="AlphaFoldDB" id="A0A4U6BP76"/>
<feature type="domain" description="2Fe-2S ferredoxin-type" evidence="7">
    <location>
        <begin position="2"/>
        <end position="107"/>
    </location>
</feature>
<evidence type="ECO:0000256" key="4">
    <source>
        <dbReference type="ARBA" id="ARBA00023004"/>
    </source>
</evidence>
<dbReference type="InterPro" id="IPR012675">
    <property type="entry name" value="Beta-grasp_dom_sf"/>
</dbReference>
<evidence type="ECO:0000313" key="9">
    <source>
        <dbReference type="Proteomes" id="UP000034832"/>
    </source>
</evidence>
<protein>
    <submittedName>
        <fullName evidence="8">(2Fe-2S)-binding protein</fullName>
    </submittedName>
</protein>
<dbReference type="OrthoDB" id="9799640at2"/>
<dbReference type="InterPro" id="IPR001041">
    <property type="entry name" value="2Fe-2S_ferredoxin-type"/>
</dbReference>
<dbReference type="PANTHER" id="PTHR23426:SF65">
    <property type="entry name" value="FERREDOXIN-2, MITOCHONDRIAL"/>
    <property type="match status" value="1"/>
</dbReference>
<evidence type="ECO:0000256" key="6">
    <source>
        <dbReference type="ARBA" id="ARBA00034078"/>
    </source>
</evidence>
<gene>
    <name evidence="8" type="ORF">YH63_013090</name>
</gene>
<comment type="cofactor">
    <cofactor evidence="6">
        <name>[2Fe-2S] cluster</name>
        <dbReference type="ChEBI" id="CHEBI:190135"/>
    </cofactor>
</comment>
<sequence length="108" mass="11259">MAQIRFIQPDGTENVVEIADSGTSVMLAAIRNGISGIDAECGGCLDCATCHVYVEEGASGLLAPPQPEELELLGSVAAPRKSNSRLSCQLKLPPSITSLIVHIPEAQS</sequence>
<evidence type="ECO:0000256" key="5">
    <source>
        <dbReference type="ARBA" id="ARBA00023014"/>
    </source>
</evidence>
<dbReference type="PROSITE" id="PS51085">
    <property type="entry name" value="2FE2S_FER_2"/>
    <property type="match status" value="1"/>
</dbReference>
<dbReference type="STRING" id="211460.YH63_05920"/>
<dbReference type="InterPro" id="IPR001055">
    <property type="entry name" value="Adrenodoxin-like"/>
</dbReference>
<dbReference type="RefSeq" id="WP_046827225.1">
    <property type="nucleotide sequence ID" value="NZ_LBIA02000001.1"/>
</dbReference>
<keyword evidence="2" id="KW-0001">2Fe-2S</keyword>
<dbReference type="GO" id="GO:0009055">
    <property type="term" value="F:electron transfer activity"/>
    <property type="evidence" value="ECO:0007669"/>
    <property type="project" value="TreeGrafter"/>
</dbReference>
<proteinExistence type="inferred from homology"/>
<dbReference type="SUPFAM" id="SSF54292">
    <property type="entry name" value="2Fe-2S ferredoxin-like"/>
    <property type="match status" value="1"/>
</dbReference>
<dbReference type="Gene3D" id="3.10.20.30">
    <property type="match status" value="1"/>
</dbReference>
<dbReference type="PANTHER" id="PTHR23426">
    <property type="entry name" value="FERREDOXIN/ADRENODOXIN"/>
    <property type="match status" value="1"/>
</dbReference>
<keyword evidence="9" id="KW-1185">Reference proteome</keyword>
<dbReference type="Pfam" id="PF00111">
    <property type="entry name" value="Fer2"/>
    <property type="match status" value="1"/>
</dbReference>
<dbReference type="GO" id="GO:0051537">
    <property type="term" value="F:2 iron, 2 sulfur cluster binding"/>
    <property type="evidence" value="ECO:0007669"/>
    <property type="project" value="UniProtKB-KW"/>
</dbReference>
<evidence type="ECO:0000256" key="1">
    <source>
        <dbReference type="ARBA" id="ARBA00010914"/>
    </source>
</evidence>
<reference evidence="8" key="1">
    <citation type="submission" date="2019-04" db="EMBL/GenBank/DDBJ databases">
        <title>Whole genome sequencing of cave bacteria.</title>
        <authorList>
            <person name="Gan H.M."/>
            <person name="Barton H."/>
            <person name="Savka M.A."/>
        </authorList>
    </citation>
    <scope>NUCLEOTIDE SEQUENCE [LARGE SCALE GENOMIC DNA]</scope>
    <source>
        <strain evidence="8">LC387</strain>
    </source>
</reference>
<evidence type="ECO:0000256" key="2">
    <source>
        <dbReference type="ARBA" id="ARBA00022714"/>
    </source>
</evidence>